<organism evidence="1 2">
    <name type="scientific">Malassezia globosa (strain ATCC MYA-4612 / CBS 7966)</name>
    <name type="common">Dandruff-associated fungus</name>
    <dbReference type="NCBI Taxonomy" id="425265"/>
    <lineage>
        <taxon>Eukaryota</taxon>
        <taxon>Fungi</taxon>
        <taxon>Dikarya</taxon>
        <taxon>Basidiomycota</taxon>
        <taxon>Ustilaginomycotina</taxon>
        <taxon>Malasseziomycetes</taxon>
        <taxon>Malasseziales</taxon>
        <taxon>Malasseziaceae</taxon>
        <taxon>Malassezia</taxon>
    </lineage>
</organism>
<dbReference type="AlphaFoldDB" id="A8Q6L4"/>
<dbReference type="GeneID" id="5854321"/>
<dbReference type="KEGG" id="mgl:MGL_3000"/>
<dbReference type="InParanoid" id="A8Q6L4"/>
<comment type="caution">
    <text evidence="1">The sequence shown here is derived from an EMBL/GenBank/DDBJ whole genome shotgun (WGS) entry which is preliminary data.</text>
</comment>
<evidence type="ECO:0000313" key="1">
    <source>
        <dbReference type="EMBL" id="EDP42800.1"/>
    </source>
</evidence>
<dbReference type="RefSeq" id="XP_001730014.1">
    <property type="nucleotide sequence ID" value="XM_001729962.1"/>
</dbReference>
<dbReference type="OrthoDB" id="10292929at2759"/>
<gene>
    <name evidence="1" type="ORF">MGL_3000</name>
</gene>
<reference evidence="1 2" key="1">
    <citation type="journal article" date="2007" name="Proc. Natl. Acad. Sci. U.S.A.">
        <title>Dandruff-associated Malassezia genomes reveal convergent and divergent virulence traits shared with plant and human fungal pathogens.</title>
        <authorList>
            <person name="Xu J."/>
            <person name="Saunders C.W."/>
            <person name="Hu P."/>
            <person name="Grant R.A."/>
            <person name="Boekhout T."/>
            <person name="Kuramae E.E."/>
            <person name="Kronstad J.W."/>
            <person name="Deangelis Y.M."/>
            <person name="Reeder N.L."/>
            <person name="Johnstone K.R."/>
            <person name="Leland M."/>
            <person name="Fieno A.M."/>
            <person name="Begley W.M."/>
            <person name="Sun Y."/>
            <person name="Lacey M.P."/>
            <person name="Chaudhary T."/>
            <person name="Keough T."/>
            <person name="Chu L."/>
            <person name="Sears R."/>
            <person name="Yuan B."/>
            <person name="Dawson T.L.Jr."/>
        </authorList>
    </citation>
    <scope>NUCLEOTIDE SEQUENCE [LARGE SCALE GENOMIC DNA]</scope>
    <source>
        <strain evidence="2">ATCC MYA-4612 / CBS 7966</strain>
    </source>
</reference>
<dbReference type="EMBL" id="AAYY01000010">
    <property type="protein sequence ID" value="EDP42800.1"/>
    <property type="molecule type" value="Genomic_DNA"/>
</dbReference>
<dbReference type="VEuPathDB" id="FungiDB:MGL_3000"/>
<accession>A8Q6L4</accession>
<evidence type="ECO:0000313" key="2">
    <source>
        <dbReference type="Proteomes" id="UP000008837"/>
    </source>
</evidence>
<protein>
    <submittedName>
        <fullName evidence="1">Uncharacterized protein</fullName>
    </submittedName>
</protein>
<proteinExistence type="predicted"/>
<dbReference type="Proteomes" id="UP000008837">
    <property type="component" value="Unassembled WGS sequence"/>
</dbReference>
<sequence length="74" mass="8442">MKLAREFLAEYYNSLLTLSKKHEKKAEEPIAQVQVHEDGEEVPGSLSVDELTDRIREIEKDLVPLLTGSDDPLY</sequence>
<keyword evidence="2" id="KW-1185">Reference proteome</keyword>
<name>A8Q6L4_MALGO</name>